<dbReference type="EMBL" id="AE017125">
    <property type="protein sequence ID" value="AAP78062.1"/>
    <property type="molecule type" value="Genomic_DNA"/>
</dbReference>
<accession>Q7VG59</accession>
<dbReference type="OrthoDB" id="4704294at2"/>
<dbReference type="PANTHER" id="PTHR34846:SF10">
    <property type="entry name" value="CYTOPLASMIC PROTEIN"/>
    <property type="match status" value="1"/>
</dbReference>
<sequence length="202" mass="23101">MRFTINDENNFFKDKDKAYIEPPKKMPFLLKIAVYLAQKSVKKEVLIAKLLTWYPKAAVSSAVLESLVAHDDAEINKRILKIIRVQVSMLVACPFCIDMNAFEYEKFGLKLDEINAIADKNYTYHTFSEKERIILQYVEMATNTPVFISKEIVCSLKEHFSERGIVIIASTIAQVNYWSRLIRALGVPVAGFGNICRLEEKG</sequence>
<reference evidence="1 2" key="1">
    <citation type="journal article" date="2003" name="Proc. Natl. Acad. Sci. U.S.A.">
        <title>The complete genome sequence of the carcinogenic bacterium Helicobacter hepaticus.</title>
        <authorList>
            <person name="Suerbaum S."/>
            <person name="Josenhans C."/>
            <person name="Sterzenbach T."/>
            <person name="Drescher B."/>
            <person name="Brandt P."/>
            <person name="Bell M."/>
            <person name="Droege M."/>
            <person name="Fartmann B."/>
            <person name="Fischer H.-P."/>
            <person name="Ge Z."/>
            <person name="Hoerster A."/>
            <person name="Holland R."/>
            <person name="Klein K."/>
            <person name="Koenig J."/>
            <person name="Macko L."/>
            <person name="Mendz G.L."/>
            <person name="Nyakatura G."/>
            <person name="Schauer D.B."/>
            <person name="Shen Z."/>
            <person name="Weber J."/>
            <person name="Frosch M."/>
            <person name="Fox J.G."/>
        </authorList>
    </citation>
    <scope>NUCLEOTIDE SEQUENCE [LARGE SCALE GENOMIC DNA]</scope>
    <source>
        <strain evidence="2">ATCC 51449 / 3B1</strain>
    </source>
</reference>
<dbReference type="RefSeq" id="WP_011116305.1">
    <property type="nucleotide sequence ID" value="NC_004917.1"/>
</dbReference>
<dbReference type="STRING" id="235279.HH_1465"/>
<name>Q7VG59_HELHP</name>
<dbReference type="HOGENOM" id="CLU_1275669_0_0_7"/>
<evidence type="ECO:0008006" key="3">
    <source>
        <dbReference type="Google" id="ProtNLM"/>
    </source>
</evidence>
<dbReference type="Proteomes" id="UP000002495">
    <property type="component" value="Chromosome"/>
</dbReference>
<evidence type="ECO:0000313" key="2">
    <source>
        <dbReference type="Proteomes" id="UP000002495"/>
    </source>
</evidence>
<organism evidence="1 2">
    <name type="scientific">Helicobacter hepaticus (strain ATCC 51449 / 3B1)</name>
    <dbReference type="NCBI Taxonomy" id="235279"/>
    <lineage>
        <taxon>Bacteria</taxon>
        <taxon>Pseudomonadati</taxon>
        <taxon>Campylobacterota</taxon>
        <taxon>Epsilonproteobacteria</taxon>
        <taxon>Campylobacterales</taxon>
        <taxon>Helicobacteraceae</taxon>
        <taxon>Helicobacter</taxon>
    </lineage>
</organism>
<dbReference type="PANTHER" id="PTHR34846">
    <property type="entry name" value="4-CARBOXYMUCONOLACTONE DECARBOXYLASE FAMILY PROTEIN (AFU_ORTHOLOGUE AFUA_6G11590)"/>
    <property type="match status" value="1"/>
</dbReference>
<protein>
    <recommendedName>
        <fullName evidence="3">Carboxymuconolactone decarboxylase-like domain-containing protein</fullName>
    </recommendedName>
</protein>
<dbReference type="KEGG" id="hhe:HH_1465"/>
<dbReference type="Gene3D" id="1.20.1290.10">
    <property type="entry name" value="AhpD-like"/>
    <property type="match status" value="1"/>
</dbReference>
<keyword evidence="2" id="KW-1185">Reference proteome</keyword>
<evidence type="ECO:0000313" key="1">
    <source>
        <dbReference type="EMBL" id="AAP78062.1"/>
    </source>
</evidence>
<dbReference type="SUPFAM" id="SSF69118">
    <property type="entry name" value="AhpD-like"/>
    <property type="match status" value="1"/>
</dbReference>
<dbReference type="AlphaFoldDB" id="Q7VG59"/>
<dbReference type="InterPro" id="IPR029032">
    <property type="entry name" value="AhpD-like"/>
</dbReference>
<dbReference type="eggNOG" id="COG2128">
    <property type="taxonomic scope" value="Bacteria"/>
</dbReference>
<gene>
    <name evidence="1" type="ordered locus">HH_1465</name>
</gene>
<proteinExistence type="predicted"/>